<proteinExistence type="predicted"/>
<evidence type="ECO:0000313" key="2">
    <source>
        <dbReference type="Proteomes" id="UP001230649"/>
    </source>
</evidence>
<comment type="caution">
    <text evidence="1">The sequence shown here is derived from an EMBL/GenBank/DDBJ whole genome shotgun (WGS) entry which is preliminary data.</text>
</comment>
<accession>A0ACC2VDB0</accession>
<evidence type="ECO:0000313" key="1">
    <source>
        <dbReference type="EMBL" id="KAJ9097389.1"/>
    </source>
</evidence>
<name>A0ACC2VDB0_9TREE</name>
<protein>
    <submittedName>
        <fullName evidence="1">Uncharacterized protein</fullName>
    </submittedName>
</protein>
<dbReference type="EMBL" id="JASBWS010000104">
    <property type="protein sequence ID" value="KAJ9097389.1"/>
    <property type="molecule type" value="Genomic_DNA"/>
</dbReference>
<sequence length="222" mass="25364">MLARRLNSAVPASVIPRITRSINPTYHLAQMSTSTTSAVGALSQKIIHDHEELDDYYHKMLSAPDIDTKRQYQNQFVWELARHSIAEELVVYPAFEKYITSGGKEMADKDREEHLVLKKELYTFQGLEASDPSFEPTIKKLYADLKQHIAEEERDDLPKLEQVIPRDESERLAKSFQRTKMFVPTRSHPSAPDKPPFETVAGLLAAPLDKLGDIFRSFPEKP</sequence>
<keyword evidence="2" id="KW-1185">Reference proteome</keyword>
<gene>
    <name evidence="1" type="ORF">QFC20_006213</name>
</gene>
<reference evidence="1" key="1">
    <citation type="submission" date="2023-04" db="EMBL/GenBank/DDBJ databases">
        <title>Draft Genome sequencing of Naganishia species isolated from polar environments using Oxford Nanopore Technology.</title>
        <authorList>
            <person name="Leo P."/>
            <person name="Venkateswaran K."/>
        </authorList>
    </citation>
    <scope>NUCLEOTIDE SEQUENCE</scope>
    <source>
        <strain evidence="1">MNA-CCFEE 5262</strain>
    </source>
</reference>
<organism evidence="1 2">
    <name type="scientific">Naganishia adeliensis</name>
    <dbReference type="NCBI Taxonomy" id="92952"/>
    <lineage>
        <taxon>Eukaryota</taxon>
        <taxon>Fungi</taxon>
        <taxon>Dikarya</taxon>
        <taxon>Basidiomycota</taxon>
        <taxon>Agaricomycotina</taxon>
        <taxon>Tremellomycetes</taxon>
        <taxon>Filobasidiales</taxon>
        <taxon>Filobasidiaceae</taxon>
        <taxon>Naganishia</taxon>
    </lineage>
</organism>
<dbReference type="Proteomes" id="UP001230649">
    <property type="component" value="Unassembled WGS sequence"/>
</dbReference>